<gene>
    <name evidence="1" type="ORF">Tci_848222</name>
</gene>
<dbReference type="EMBL" id="BKCJ011055389">
    <property type="protein sequence ID" value="GFC76252.1"/>
    <property type="molecule type" value="Genomic_DNA"/>
</dbReference>
<organism evidence="1">
    <name type="scientific">Tanacetum cinerariifolium</name>
    <name type="common">Dalmatian daisy</name>
    <name type="synonym">Chrysanthemum cinerariifolium</name>
    <dbReference type="NCBI Taxonomy" id="118510"/>
    <lineage>
        <taxon>Eukaryota</taxon>
        <taxon>Viridiplantae</taxon>
        <taxon>Streptophyta</taxon>
        <taxon>Embryophyta</taxon>
        <taxon>Tracheophyta</taxon>
        <taxon>Spermatophyta</taxon>
        <taxon>Magnoliopsida</taxon>
        <taxon>eudicotyledons</taxon>
        <taxon>Gunneridae</taxon>
        <taxon>Pentapetalae</taxon>
        <taxon>asterids</taxon>
        <taxon>campanulids</taxon>
        <taxon>Asterales</taxon>
        <taxon>Asteraceae</taxon>
        <taxon>Asteroideae</taxon>
        <taxon>Anthemideae</taxon>
        <taxon>Anthemidinae</taxon>
        <taxon>Tanacetum</taxon>
    </lineage>
</organism>
<proteinExistence type="predicted"/>
<protein>
    <submittedName>
        <fullName evidence="1">Zinc finger, CCHC-type, retrotransposon Gag domain protein</fullName>
    </submittedName>
</protein>
<name>A0A699R0R2_TANCI</name>
<dbReference type="AlphaFoldDB" id="A0A699R0R2"/>
<reference evidence="1" key="1">
    <citation type="journal article" date="2019" name="Sci. Rep.">
        <title>Draft genome of Tanacetum cinerariifolium, the natural source of mosquito coil.</title>
        <authorList>
            <person name="Yamashiro T."/>
            <person name="Shiraishi A."/>
            <person name="Satake H."/>
            <person name="Nakayama K."/>
        </authorList>
    </citation>
    <scope>NUCLEOTIDE SEQUENCE</scope>
</reference>
<comment type="caution">
    <text evidence="1">The sequence shown here is derived from an EMBL/GenBank/DDBJ whole genome shotgun (WGS) entry which is preliminary data.</text>
</comment>
<feature type="non-terminal residue" evidence="1">
    <location>
        <position position="1"/>
    </location>
</feature>
<accession>A0A699R0R2</accession>
<sequence length="182" mass="20234">TWLERFNKQKPHSFEKAIAPVDAENWISHIEKIFDVMGCEDAFKTRLDVYKFEAAGTEEEHAKNFQWGLRKSTLNHLMCMPFTDVAQVANAARNYEILYERDDDDAGRVVIGISRPLNRVVTGTTVIIMTVRDQTGEALLTTTTAATTTTLATTTRIPVMGVTRETGVSSPTDLSILVPSSP</sequence>
<evidence type="ECO:0000313" key="1">
    <source>
        <dbReference type="EMBL" id="GFC76252.1"/>
    </source>
</evidence>
<feature type="non-terminal residue" evidence="1">
    <location>
        <position position="182"/>
    </location>
</feature>